<dbReference type="PANTHER" id="PTHR40072">
    <property type="entry name" value="MOLYBDOPTERIN-GUANINE DINUCLEOTIDE BIOSYNTHESIS ADAPTER PROTEIN-RELATED"/>
    <property type="match status" value="1"/>
</dbReference>
<evidence type="ECO:0000313" key="2">
    <source>
        <dbReference type="EMBL" id="AOT69552.1"/>
    </source>
</evidence>
<dbReference type="RefSeq" id="WP_069975355.1">
    <property type="nucleotide sequence ID" value="NZ_CP017269.1"/>
</dbReference>
<dbReference type="KEGG" id="gfe:Gferi_08160"/>
<dbReference type="InterPro" id="IPR027417">
    <property type="entry name" value="P-loop_NTPase"/>
</dbReference>
<organism evidence="2 3">
    <name type="scientific">Geosporobacter ferrireducens</name>
    <dbReference type="NCBI Taxonomy" id="1424294"/>
    <lineage>
        <taxon>Bacteria</taxon>
        <taxon>Bacillati</taxon>
        <taxon>Bacillota</taxon>
        <taxon>Clostridia</taxon>
        <taxon>Peptostreptococcales</taxon>
        <taxon>Thermotaleaceae</taxon>
        <taxon>Geosporobacter</taxon>
    </lineage>
</organism>
<keyword evidence="3" id="KW-1185">Reference proteome</keyword>
<feature type="domain" description="Molybdopterin-guanine dinucleotide biosynthesis protein B (MobB)" evidence="1">
    <location>
        <begin position="3"/>
        <end position="111"/>
    </location>
</feature>
<dbReference type="InterPro" id="IPR052539">
    <property type="entry name" value="MGD_biosynthesis_adapter"/>
</dbReference>
<accession>A0A1D8GF88</accession>
<evidence type="ECO:0000259" key="1">
    <source>
        <dbReference type="Pfam" id="PF03205"/>
    </source>
</evidence>
<dbReference type="Proteomes" id="UP000095743">
    <property type="component" value="Chromosome"/>
</dbReference>
<dbReference type="GO" id="GO:0006777">
    <property type="term" value="P:Mo-molybdopterin cofactor biosynthetic process"/>
    <property type="evidence" value="ECO:0007669"/>
    <property type="project" value="InterPro"/>
</dbReference>
<gene>
    <name evidence="2" type="ORF">Gferi_08160</name>
</gene>
<sequence length="217" mass="24410">MRVISVIGITDSGKTTTIENIIKELKRRGYTVGTVKEVHFHNFKMDVEGTNTDRHRKAGAQLVTARGEYETDILYQEKLSIHKILSFYTQDFVILEGVRDTSVPKILTAHDIKGIEDRLDETVFAISGRISAQTAQYKGLPAINAMTDVEKLVDLIEERACGFFPDRKEACFKVTVNKREISVSLSAQKLLDSAVEALLGELDGYWENGEIEICIRK</sequence>
<dbReference type="InterPro" id="IPR004435">
    <property type="entry name" value="MobB_dom"/>
</dbReference>
<evidence type="ECO:0000313" key="3">
    <source>
        <dbReference type="Proteomes" id="UP000095743"/>
    </source>
</evidence>
<dbReference type="GO" id="GO:0005525">
    <property type="term" value="F:GTP binding"/>
    <property type="evidence" value="ECO:0007669"/>
    <property type="project" value="InterPro"/>
</dbReference>
<dbReference type="EMBL" id="CP017269">
    <property type="protein sequence ID" value="AOT69552.1"/>
    <property type="molecule type" value="Genomic_DNA"/>
</dbReference>
<dbReference type="SUPFAM" id="SSF52540">
    <property type="entry name" value="P-loop containing nucleoside triphosphate hydrolases"/>
    <property type="match status" value="1"/>
</dbReference>
<reference evidence="2 3" key="1">
    <citation type="submission" date="2016-09" db="EMBL/GenBank/DDBJ databases">
        <title>Genomic analysis reveals versatility of anaerobic energy metabolism of Geosporobacter ferrireducens IRF9 of phylum Firmicutes.</title>
        <authorList>
            <person name="Kim S.-J."/>
        </authorList>
    </citation>
    <scope>NUCLEOTIDE SEQUENCE [LARGE SCALE GENOMIC DNA]</scope>
    <source>
        <strain evidence="2 3">IRF9</strain>
    </source>
</reference>
<dbReference type="OrthoDB" id="9786803at2"/>
<protein>
    <submittedName>
        <fullName evidence="2">Molybdopterin-guanine dinucleotide biosynthesis protein B</fullName>
    </submittedName>
</protein>
<dbReference type="Pfam" id="PF03205">
    <property type="entry name" value="MobB"/>
    <property type="match status" value="1"/>
</dbReference>
<dbReference type="Gene3D" id="3.40.50.300">
    <property type="entry name" value="P-loop containing nucleotide triphosphate hydrolases"/>
    <property type="match status" value="1"/>
</dbReference>
<name>A0A1D8GF88_9FIRM</name>
<dbReference type="STRING" id="1424294.Gferi_08160"/>
<dbReference type="NCBIfam" id="TIGR00176">
    <property type="entry name" value="mobB"/>
    <property type="match status" value="1"/>
</dbReference>
<dbReference type="PANTHER" id="PTHR40072:SF1">
    <property type="entry name" value="MOLYBDOPTERIN-GUANINE DINUCLEOTIDE BIOSYNTHESIS ADAPTER PROTEIN"/>
    <property type="match status" value="1"/>
</dbReference>
<proteinExistence type="predicted"/>
<dbReference type="AlphaFoldDB" id="A0A1D8GF88"/>